<feature type="transmembrane region" description="Helical" evidence="2">
    <location>
        <begin position="29"/>
        <end position="48"/>
    </location>
</feature>
<dbReference type="EMBL" id="BTSY01000004">
    <property type="protein sequence ID" value="GMT23103.1"/>
    <property type="molecule type" value="Genomic_DNA"/>
</dbReference>
<feature type="transmembrane region" description="Helical" evidence="2">
    <location>
        <begin position="150"/>
        <end position="173"/>
    </location>
</feature>
<feature type="region of interest" description="Disordered" evidence="1">
    <location>
        <begin position="228"/>
        <end position="256"/>
    </location>
</feature>
<feature type="non-terminal residue" evidence="3">
    <location>
        <position position="1"/>
    </location>
</feature>
<reference evidence="3" key="1">
    <citation type="submission" date="2023-10" db="EMBL/GenBank/DDBJ databases">
        <title>Genome assembly of Pristionchus species.</title>
        <authorList>
            <person name="Yoshida K."/>
            <person name="Sommer R.J."/>
        </authorList>
    </citation>
    <scope>NUCLEOTIDE SEQUENCE</scope>
    <source>
        <strain evidence="3">RS5133</strain>
    </source>
</reference>
<proteinExistence type="predicted"/>
<accession>A0AAV5VUI9</accession>
<protein>
    <recommendedName>
        <fullName evidence="5">G protein-coupled receptor</fullName>
    </recommendedName>
</protein>
<evidence type="ECO:0000313" key="3">
    <source>
        <dbReference type="EMBL" id="GMT23103.1"/>
    </source>
</evidence>
<evidence type="ECO:0000313" key="4">
    <source>
        <dbReference type="Proteomes" id="UP001432322"/>
    </source>
</evidence>
<organism evidence="3 4">
    <name type="scientific">Pristionchus fissidentatus</name>
    <dbReference type="NCBI Taxonomy" id="1538716"/>
    <lineage>
        <taxon>Eukaryota</taxon>
        <taxon>Metazoa</taxon>
        <taxon>Ecdysozoa</taxon>
        <taxon>Nematoda</taxon>
        <taxon>Chromadorea</taxon>
        <taxon>Rhabditida</taxon>
        <taxon>Rhabditina</taxon>
        <taxon>Diplogasteromorpha</taxon>
        <taxon>Diplogasteroidea</taxon>
        <taxon>Neodiplogasteridae</taxon>
        <taxon>Pristionchus</taxon>
    </lineage>
</organism>
<dbReference type="Proteomes" id="UP001432322">
    <property type="component" value="Unassembled WGS sequence"/>
</dbReference>
<keyword evidence="2" id="KW-0472">Membrane</keyword>
<name>A0AAV5VUI9_9BILA</name>
<evidence type="ECO:0000256" key="1">
    <source>
        <dbReference type="SAM" id="MobiDB-lite"/>
    </source>
</evidence>
<keyword evidence="2" id="KW-0812">Transmembrane</keyword>
<evidence type="ECO:0008006" key="5">
    <source>
        <dbReference type="Google" id="ProtNLM"/>
    </source>
</evidence>
<feature type="transmembrane region" description="Helical" evidence="2">
    <location>
        <begin position="54"/>
        <end position="75"/>
    </location>
</feature>
<feature type="transmembrane region" description="Helical" evidence="2">
    <location>
        <begin position="87"/>
        <end position="108"/>
    </location>
</feature>
<dbReference type="AlphaFoldDB" id="A0AAV5VUI9"/>
<keyword evidence="4" id="KW-1185">Reference proteome</keyword>
<sequence>SLSPLSMPSEIAYKEPQLCRISAVKIARVLLIFTLLISFVEVFLFISPAATVPFIAQIISFLGSSNIIFIFPRAIKSRSAKWILPSLLLDLYNIIFSFSLFVIAIITYTGSDSFMCQQIKSYFSDDNFVSYVNRVHKGNVEEVCIDFGTFMGVIAMVLVAFHSFSYNVHFMLLKSFRRHSERIQRQTLREAQRIDSSLAEFLARNEDLVIYLRPDTSKLPKYEELAETPLPPAYETSTFETSTPPQCDEIPPEYTQ</sequence>
<feature type="compositionally biased region" description="Polar residues" evidence="1">
    <location>
        <begin position="235"/>
        <end position="245"/>
    </location>
</feature>
<keyword evidence="2" id="KW-1133">Transmembrane helix</keyword>
<evidence type="ECO:0000256" key="2">
    <source>
        <dbReference type="SAM" id="Phobius"/>
    </source>
</evidence>
<comment type="caution">
    <text evidence="3">The sequence shown here is derived from an EMBL/GenBank/DDBJ whole genome shotgun (WGS) entry which is preliminary data.</text>
</comment>
<gene>
    <name evidence="3" type="ORF">PFISCL1PPCAC_14400</name>
</gene>